<name>A0ABU5ZIS3_9BACL</name>
<dbReference type="GO" id="GO:0016740">
    <property type="term" value="F:transferase activity"/>
    <property type="evidence" value="ECO:0007669"/>
    <property type="project" value="UniProtKB-KW"/>
</dbReference>
<dbReference type="RefSeq" id="WP_371754224.1">
    <property type="nucleotide sequence ID" value="NZ_JAYJLD010000013.1"/>
</dbReference>
<evidence type="ECO:0000313" key="2">
    <source>
        <dbReference type="Proteomes" id="UP001310386"/>
    </source>
</evidence>
<dbReference type="InterPro" id="IPR037171">
    <property type="entry name" value="NagB/RpiA_transferase-like"/>
</dbReference>
<keyword evidence="1" id="KW-0808">Transferase</keyword>
<dbReference type="Pfam" id="PF01144">
    <property type="entry name" value="CoA_trans"/>
    <property type="match status" value="1"/>
</dbReference>
<accession>A0ABU5ZIS3</accession>
<sequence length="287" mass="32217">MTAFTKDEQLVCYMSSLIEPEDFVVQGMGTPLVFSAFLLAKETHAPGVQFMYTVGNTISEHTDRLSITHLEHLTVNSSLKRVKMTEMHCDIVPSLKVKEFIRPAQVDRYGNCNNVVIGNYEKPAIRLPGTGGITDVAAFNPNFYLYVTRHSLQTLVEQLDFCSSVGYGERAHELHLMGRRERGPQKLITDRCVFSFADGVGSAVLEAIFHEETVDSIRKNTGFSFDLSAKGIDRVDPPSDHQLQILREMVDPLGIRELELLGGNDRLQKLEKIIRAEHNRPRGREGA</sequence>
<keyword evidence="2" id="KW-1185">Reference proteome</keyword>
<proteinExistence type="predicted"/>
<gene>
    <name evidence="1" type="ORF">VF724_10575</name>
</gene>
<dbReference type="InterPro" id="IPR004165">
    <property type="entry name" value="CoA_trans_fam_I"/>
</dbReference>
<dbReference type="Gene3D" id="3.40.1080.10">
    <property type="entry name" value="Glutaconate Coenzyme A-transferase"/>
    <property type="match status" value="1"/>
</dbReference>
<dbReference type="SUPFAM" id="SSF100950">
    <property type="entry name" value="NagB/RpiA/CoA transferase-like"/>
    <property type="match status" value="1"/>
</dbReference>
<dbReference type="EC" id="2.8.3.-" evidence="1"/>
<organism evidence="1 2">
    <name type="scientific">Ferviditalea candida</name>
    <dbReference type="NCBI Taxonomy" id="3108399"/>
    <lineage>
        <taxon>Bacteria</taxon>
        <taxon>Bacillati</taxon>
        <taxon>Bacillota</taxon>
        <taxon>Bacilli</taxon>
        <taxon>Bacillales</taxon>
        <taxon>Paenibacillaceae</taxon>
        <taxon>Ferviditalea</taxon>
    </lineage>
</organism>
<protein>
    <submittedName>
        <fullName evidence="1">CoA-transferase</fullName>
        <ecNumber evidence="1">2.8.3.-</ecNumber>
    </submittedName>
</protein>
<dbReference type="Proteomes" id="UP001310386">
    <property type="component" value="Unassembled WGS sequence"/>
</dbReference>
<evidence type="ECO:0000313" key="1">
    <source>
        <dbReference type="EMBL" id="MEB3102108.1"/>
    </source>
</evidence>
<dbReference type="EMBL" id="JAYJLD010000013">
    <property type="protein sequence ID" value="MEB3102108.1"/>
    <property type="molecule type" value="Genomic_DNA"/>
</dbReference>
<reference evidence="1" key="1">
    <citation type="submission" date="2023-12" db="EMBL/GenBank/DDBJ databases">
        <title>Fervidustalea candida gen. nov., sp. nov., a novel member of the family Paenibacillaceae isolated from a geothermal area.</title>
        <authorList>
            <person name="Li W.-J."/>
            <person name="Jiao J.-Y."/>
            <person name="Chen Y."/>
        </authorList>
    </citation>
    <scope>NUCLEOTIDE SEQUENCE</scope>
    <source>
        <strain evidence="1">SYSU GA230002</strain>
    </source>
</reference>
<comment type="caution">
    <text evidence="1">The sequence shown here is derived from an EMBL/GenBank/DDBJ whole genome shotgun (WGS) entry which is preliminary data.</text>
</comment>